<dbReference type="RefSeq" id="WP_038472657.1">
    <property type="nucleotide sequence ID" value="NZ_CP009451.1"/>
</dbReference>
<accession>A0A089RA23</accession>
<gene>
    <name evidence="1" type="ORF">JT31_01835</name>
</gene>
<proteinExistence type="predicted"/>
<dbReference type="EMBL" id="CP009451">
    <property type="protein sequence ID" value="AIR03405.1"/>
    <property type="molecule type" value="Genomic_DNA"/>
</dbReference>
<name>A0A089RA23_9ENTR</name>
<evidence type="ECO:0000313" key="1">
    <source>
        <dbReference type="EMBL" id="AIR03405.1"/>
    </source>
</evidence>
<dbReference type="AlphaFoldDB" id="A0A089RA23"/>
<sequence length="218" mass="24969">MARERRLSRDLPIDIDLSALKQIQGVLGATQKQFEMAYSRALKRTAVTLQKRARAEMKAGISPRSMNLVRRRLMHFRHGRSGKTMEEIKLFFGLNAIKVKDLKGRIKGKVLPHHELRDPVTGRYIAGEDRRRAVAPPSFTPAGDMPAQTYDGAFISKTRKGRRTIFQKSGKRIREAEVPIYAAMLDRIEDNVFGETVDIFMHHFESDLRGRVKQKINL</sequence>
<dbReference type="OrthoDB" id="7846618at2"/>
<evidence type="ECO:0008006" key="3">
    <source>
        <dbReference type="Google" id="ProtNLM"/>
    </source>
</evidence>
<keyword evidence="2" id="KW-1185">Reference proteome</keyword>
<dbReference type="KEGG" id="cnt:JT31_01835"/>
<reference evidence="1 2" key="1">
    <citation type="submission" date="2014-09" db="EMBL/GenBank/DDBJ databases">
        <title>Cedecea neteri SSMD04 Genome Sequencing.</title>
        <authorList>
            <person name="Tan J.-Y."/>
        </authorList>
    </citation>
    <scope>NUCLEOTIDE SEQUENCE [LARGE SCALE GENOMIC DNA]</scope>
    <source>
        <strain evidence="1 2">SSMD04</strain>
    </source>
</reference>
<protein>
    <recommendedName>
        <fullName evidence="3">Prophage minor tail protein Z (GPZ)</fullName>
    </recommendedName>
</protein>
<evidence type="ECO:0000313" key="2">
    <source>
        <dbReference type="Proteomes" id="UP000029481"/>
    </source>
</evidence>
<dbReference type="Proteomes" id="UP000029481">
    <property type="component" value="Chromosome"/>
</dbReference>
<organism evidence="1 2">
    <name type="scientific">Cedecea neteri</name>
    <dbReference type="NCBI Taxonomy" id="158822"/>
    <lineage>
        <taxon>Bacteria</taxon>
        <taxon>Pseudomonadati</taxon>
        <taxon>Pseudomonadota</taxon>
        <taxon>Gammaproteobacteria</taxon>
        <taxon>Enterobacterales</taxon>
        <taxon>Enterobacteriaceae</taxon>
        <taxon>Cedecea</taxon>
    </lineage>
</organism>